<comment type="caution">
    <text evidence="2">The sequence shown here is derived from an EMBL/GenBank/DDBJ whole genome shotgun (WGS) entry which is preliminary data.</text>
</comment>
<proteinExistence type="predicted"/>
<organism evidence="2 3">
    <name type="scientific">Methanoculleus taiwanensis</name>
    <dbReference type="NCBI Taxonomy" id="1550565"/>
    <lineage>
        <taxon>Archaea</taxon>
        <taxon>Methanobacteriati</taxon>
        <taxon>Methanobacteriota</taxon>
        <taxon>Stenosarchaea group</taxon>
        <taxon>Methanomicrobia</taxon>
        <taxon>Methanomicrobiales</taxon>
        <taxon>Methanomicrobiaceae</taxon>
        <taxon>Methanoculleus</taxon>
    </lineage>
</organism>
<dbReference type="AlphaFoldDB" id="A0A498H7E6"/>
<evidence type="ECO:0000313" key="3">
    <source>
        <dbReference type="Proteomes" id="UP000290932"/>
    </source>
</evidence>
<feature type="coiled-coil region" evidence="1">
    <location>
        <begin position="145"/>
        <end position="187"/>
    </location>
</feature>
<gene>
    <name evidence="2" type="ORF">ABH15_02360</name>
</gene>
<accession>A0A498H7E6</accession>
<sequence>MAFIYYGQGVSSLYGDFVERLISHLALEGTELTEQSIGASTARMRVRHTGEKGELAIEAEGKNVKVTYTVDREKKEIGRGLMGAIAGGGIGSILGGVLRGERDAGDIVGDVVGGAAAGGAYEAYRGYEESQDDRTAFAQLLAGCVREVEDELQAILEGQEEAREALRERGRQKREDEEAKEEEMRELLDDLYGDLLAVQEEVDLAASEGLAAAKPKARTDRAEKLYLEAQSALEERKYAIAVAKVKAARSMVESARESLDALEAD</sequence>
<protein>
    <submittedName>
        <fullName evidence="2">Uncharacterized protein</fullName>
    </submittedName>
</protein>
<keyword evidence="1" id="KW-0175">Coiled coil</keyword>
<evidence type="ECO:0000256" key="1">
    <source>
        <dbReference type="SAM" id="Coils"/>
    </source>
</evidence>
<dbReference type="OrthoDB" id="107843at2157"/>
<dbReference type="EMBL" id="LHQS01000001">
    <property type="protein sequence ID" value="RXE57446.1"/>
    <property type="molecule type" value="Genomic_DNA"/>
</dbReference>
<dbReference type="Proteomes" id="UP000290932">
    <property type="component" value="Unassembled WGS sequence"/>
</dbReference>
<keyword evidence="3" id="KW-1185">Reference proteome</keyword>
<name>A0A498H7E6_9EURY</name>
<evidence type="ECO:0000313" key="2">
    <source>
        <dbReference type="EMBL" id="RXE57446.1"/>
    </source>
</evidence>
<reference evidence="2 3" key="1">
    <citation type="journal article" date="2015" name="Int. J. Syst. Evol. Microbiol.">
        <title>Methanoculleus taiwanensis sp. nov., a methanogen isolated from deep marine sediment at the deformation front area near Taiwan.</title>
        <authorList>
            <person name="Weng C.Y."/>
            <person name="Chen S.C."/>
            <person name="Lai M.C."/>
            <person name="Wu S.Y."/>
            <person name="Lin S."/>
            <person name="Yang T.F."/>
            <person name="Chen P.C."/>
        </authorList>
    </citation>
    <scope>NUCLEOTIDE SEQUENCE [LARGE SCALE GENOMIC DNA]</scope>
    <source>
        <strain evidence="2 3">CYW4</strain>
    </source>
</reference>